<keyword evidence="4" id="KW-1185">Reference proteome</keyword>
<name>A0A9W6J8L1_9HYPH</name>
<dbReference type="InterPro" id="IPR042095">
    <property type="entry name" value="SUMF_sf"/>
</dbReference>
<proteinExistence type="predicted"/>
<dbReference type="SUPFAM" id="SSF56436">
    <property type="entry name" value="C-type lectin-like"/>
    <property type="match status" value="1"/>
</dbReference>
<accession>A0A9W6J8L1</accession>
<feature type="region of interest" description="Disordered" evidence="1">
    <location>
        <begin position="72"/>
        <end position="101"/>
    </location>
</feature>
<evidence type="ECO:0000313" key="4">
    <source>
        <dbReference type="Proteomes" id="UP001143370"/>
    </source>
</evidence>
<evidence type="ECO:0000256" key="1">
    <source>
        <dbReference type="SAM" id="MobiDB-lite"/>
    </source>
</evidence>
<dbReference type="InterPro" id="IPR005532">
    <property type="entry name" value="SUMF_dom"/>
</dbReference>
<dbReference type="Proteomes" id="UP001143370">
    <property type="component" value="Unassembled WGS sequence"/>
</dbReference>
<reference evidence="3" key="2">
    <citation type="submission" date="2023-01" db="EMBL/GenBank/DDBJ databases">
        <authorList>
            <person name="Sun Q."/>
            <person name="Evtushenko L."/>
        </authorList>
    </citation>
    <scope>NUCLEOTIDE SEQUENCE</scope>
    <source>
        <strain evidence="3">VKM B-2484</strain>
    </source>
</reference>
<dbReference type="Gene3D" id="3.90.1580.10">
    <property type="entry name" value="paralog of FGE (formylglycine-generating enzyme)"/>
    <property type="match status" value="1"/>
</dbReference>
<dbReference type="Pfam" id="PF03781">
    <property type="entry name" value="FGE-sulfatase"/>
    <property type="match status" value="1"/>
</dbReference>
<evidence type="ECO:0000313" key="3">
    <source>
        <dbReference type="EMBL" id="GLK72337.1"/>
    </source>
</evidence>
<feature type="domain" description="Sulfatase-modifying factor enzyme-like" evidence="2">
    <location>
        <begin position="52"/>
        <end position="83"/>
    </location>
</feature>
<gene>
    <name evidence="3" type="ORF">GCM10017643_24530</name>
</gene>
<comment type="caution">
    <text evidence="3">The sequence shown here is derived from an EMBL/GenBank/DDBJ whole genome shotgun (WGS) entry which is preliminary data.</text>
</comment>
<dbReference type="EMBL" id="BSFJ01000013">
    <property type="protein sequence ID" value="GLK72337.1"/>
    <property type="molecule type" value="Genomic_DNA"/>
</dbReference>
<evidence type="ECO:0000259" key="2">
    <source>
        <dbReference type="Pfam" id="PF03781"/>
    </source>
</evidence>
<protein>
    <recommendedName>
        <fullName evidence="2">Sulfatase-modifying factor enzyme-like domain-containing protein</fullName>
    </recommendedName>
</protein>
<reference evidence="3" key="1">
    <citation type="journal article" date="2014" name="Int. J. Syst. Evol. Microbiol.">
        <title>Complete genome sequence of Corynebacterium casei LMG S-19264T (=DSM 44701T), isolated from a smear-ripened cheese.</title>
        <authorList>
            <consortium name="US DOE Joint Genome Institute (JGI-PGF)"/>
            <person name="Walter F."/>
            <person name="Albersmeier A."/>
            <person name="Kalinowski J."/>
            <person name="Ruckert C."/>
        </authorList>
    </citation>
    <scope>NUCLEOTIDE SEQUENCE</scope>
    <source>
        <strain evidence="3">VKM B-2484</strain>
    </source>
</reference>
<sequence length="101" mass="10625">MARRGGSLARRVHDEIAIAPSALFPGNLMPRANGRRSFIQADGPSSGPYMPADVLAFARWCGKDLPSEAEWEYAASGGHDGSPGARACAHPGRPGNRVSLP</sequence>
<dbReference type="InterPro" id="IPR016187">
    <property type="entry name" value="CTDL_fold"/>
</dbReference>
<dbReference type="AlphaFoldDB" id="A0A9W6J8L1"/>
<organism evidence="3 4">
    <name type="scientific">Ancylobacter dichloromethanicus</name>
    <dbReference type="NCBI Taxonomy" id="518825"/>
    <lineage>
        <taxon>Bacteria</taxon>
        <taxon>Pseudomonadati</taxon>
        <taxon>Pseudomonadota</taxon>
        <taxon>Alphaproteobacteria</taxon>
        <taxon>Hyphomicrobiales</taxon>
        <taxon>Xanthobacteraceae</taxon>
        <taxon>Ancylobacter</taxon>
    </lineage>
</organism>